<keyword evidence="1" id="KW-0677">Repeat</keyword>
<dbReference type="AlphaFoldDB" id="A0A8S9XGD7"/>
<dbReference type="EMBL" id="WIXP02000007">
    <property type="protein sequence ID" value="KAF6207634.1"/>
    <property type="molecule type" value="Genomic_DNA"/>
</dbReference>
<evidence type="ECO:0000313" key="5">
    <source>
        <dbReference type="Proteomes" id="UP000466442"/>
    </source>
</evidence>
<dbReference type="PROSITE" id="PS50088">
    <property type="entry name" value="ANK_REPEAT"/>
    <property type="match status" value="2"/>
</dbReference>
<evidence type="ECO:0000256" key="2">
    <source>
        <dbReference type="ARBA" id="ARBA00023043"/>
    </source>
</evidence>
<keyword evidence="2 3" id="KW-0040">ANK repeat</keyword>
<evidence type="ECO:0000256" key="3">
    <source>
        <dbReference type="PROSITE-ProRule" id="PRU00023"/>
    </source>
</evidence>
<dbReference type="InterPro" id="IPR002110">
    <property type="entry name" value="Ankyrin_rpt"/>
</dbReference>
<sequence>MVGFGSSRGKAKNNQLADILRTAVEINNVQALKHAIRMGANLNHEFRNGYTVLHIAVERGSNDVLKYLCAMDHIAIDAHTHLLMTPLSIAVQENKLVAAQILMGYGADPNTPIVFEQNVVHVAAHNQNHTMLHEVITNGAEVNIIDCFDQSPLSISILMVPNRRITRILLEAGADPNFKSKSNMSILTEAILTENVFHHFKVIRTLIEYGANVNDVDEIKRETPLHKAAAVGNATILIYLIERGANLLSVNVYGQTPLDVARMHGHERCTEILTFLEENAIEEELRMLEAKHGRELPDK</sequence>
<dbReference type="Pfam" id="PF12796">
    <property type="entry name" value="Ank_2"/>
    <property type="match status" value="2"/>
</dbReference>
<evidence type="ECO:0000256" key="1">
    <source>
        <dbReference type="ARBA" id="ARBA00022737"/>
    </source>
</evidence>
<dbReference type="SMART" id="SM00248">
    <property type="entry name" value="ANK"/>
    <property type="match status" value="8"/>
</dbReference>
<name>A0A8S9XGD7_APOLU</name>
<accession>A0A8S9XGD7</accession>
<dbReference type="PROSITE" id="PS50297">
    <property type="entry name" value="ANK_REP_REGION"/>
    <property type="match status" value="2"/>
</dbReference>
<dbReference type="PANTHER" id="PTHR24198:SF165">
    <property type="entry name" value="ANKYRIN REPEAT-CONTAINING PROTEIN-RELATED"/>
    <property type="match status" value="1"/>
</dbReference>
<dbReference type="PRINTS" id="PR01415">
    <property type="entry name" value="ANKYRIN"/>
</dbReference>
<feature type="repeat" description="ANK" evidence="3">
    <location>
        <begin position="48"/>
        <end position="68"/>
    </location>
</feature>
<comment type="caution">
    <text evidence="4">The sequence shown here is derived from an EMBL/GenBank/DDBJ whole genome shotgun (WGS) entry which is preliminary data.</text>
</comment>
<dbReference type="OrthoDB" id="9995210at2759"/>
<reference evidence="4" key="1">
    <citation type="journal article" date="2021" name="Mol. Ecol. Resour.">
        <title>Apolygus lucorum genome provides insights into omnivorousness and mesophyll feeding.</title>
        <authorList>
            <person name="Liu Y."/>
            <person name="Liu H."/>
            <person name="Wang H."/>
            <person name="Huang T."/>
            <person name="Liu B."/>
            <person name="Yang B."/>
            <person name="Yin L."/>
            <person name="Li B."/>
            <person name="Zhang Y."/>
            <person name="Zhang S."/>
            <person name="Jiang F."/>
            <person name="Zhang X."/>
            <person name="Ren Y."/>
            <person name="Wang B."/>
            <person name="Wang S."/>
            <person name="Lu Y."/>
            <person name="Wu K."/>
            <person name="Fan W."/>
            <person name="Wang G."/>
        </authorList>
    </citation>
    <scope>NUCLEOTIDE SEQUENCE</scope>
    <source>
        <strain evidence="4">12Hb</strain>
    </source>
</reference>
<evidence type="ECO:0000313" key="4">
    <source>
        <dbReference type="EMBL" id="KAF6207634.1"/>
    </source>
</evidence>
<organism evidence="4 5">
    <name type="scientific">Apolygus lucorum</name>
    <name type="common">Small green plant bug</name>
    <name type="synonym">Lygocoris lucorum</name>
    <dbReference type="NCBI Taxonomy" id="248454"/>
    <lineage>
        <taxon>Eukaryota</taxon>
        <taxon>Metazoa</taxon>
        <taxon>Ecdysozoa</taxon>
        <taxon>Arthropoda</taxon>
        <taxon>Hexapoda</taxon>
        <taxon>Insecta</taxon>
        <taxon>Pterygota</taxon>
        <taxon>Neoptera</taxon>
        <taxon>Paraneoptera</taxon>
        <taxon>Hemiptera</taxon>
        <taxon>Heteroptera</taxon>
        <taxon>Panheteroptera</taxon>
        <taxon>Cimicomorpha</taxon>
        <taxon>Miridae</taxon>
        <taxon>Mirini</taxon>
        <taxon>Apolygus</taxon>
    </lineage>
</organism>
<gene>
    <name evidence="4" type="ORF">GE061_016081</name>
</gene>
<dbReference type="SUPFAM" id="SSF48403">
    <property type="entry name" value="Ankyrin repeat"/>
    <property type="match status" value="1"/>
</dbReference>
<dbReference type="Gene3D" id="1.25.40.20">
    <property type="entry name" value="Ankyrin repeat-containing domain"/>
    <property type="match status" value="2"/>
</dbReference>
<keyword evidence="5" id="KW-1185">Reference proteome</keyword>
<dbReference type="Proteomes" id="UP000466442">
    <property type="component" value="Unassembled WGS sequence"/>
</dbReference>
<dbReference type="InterPro" id="IPR036770">
    <property type="entry name" value="Ankyrin_rpt-contain_sf"/>
</dbReference>
<protein>
    <submittedName>
        <fullName evidence="4">Uncharacterized protein</fullName>
    </submittedName>
</protein>
<proteinExistence type="predicted"/>
<feature type="repeat" description="ANK" evidence="3">
    <location>
        <begin position="220"/>
        <end position="252"/>
    </location>
</feature>
<dbReference type="PANTHER" id="PTHR24198">
    <property type="entry name" value="ANKYRIN REPEAT AND PROTEIN KINASE DOMAIN-CONTAINING PROTEIN"/>
    <property type="match status" value="1"/>
</dbReference>